<dbReference type="InterPro" id="IPR000387">
    <property type="entry name" value="Tyr_Pase_dom"/>
</dbReference>
<dbReference type="PROSITE" id="PS50056">
    <property type="entry name" value="TYR_PHOSPHATASE_2"/>
    <property type="match status" value="1"/>
</dbReference>
<proteinExistence type="inferred from homology"/>
<evidence type="ECO:0000313" key="4">
    <source>
        <dbReference type="Proteomes" id="UP001299046"/>
    </source>
</evidence>
<feature type="domain" description="Tyrosine specific protein phosphatases" evidence="2">
    <location>
        <begin position="139"/>
        <end position="213"/>
    </location>
</feature>
<dbReference type="EMBL" id="JAYJJT010000017">
    <property type="protein sequence ID" value="MEB3051085.1"/>
    <property type="molecule type" value="Genomic_DNA"/>
</dbReference>
<comment type="similarity">
    <text evidence="1">Belongs to the protein-tyrosine phosphatase family.</text>
</comment>
<dbReference type="PANTHER" id="PTHR31126">
    <property type="entry name" value="TYROSINE-PROTEIN PHOSPHATASE"/>
    <property type="match status" value="1"/>
</dbReference>
<dbReference type="SUPFAM" id="SSF52799">
    <property type="entry name" value="(Phosphotyrosine protein) phosphatases II"/>
    <property type="match status" value="1"/>
</dbReference>
<dbReference type="InterPro" id="IPR029021">
    <property type="entry name" value="Prot-tyrosine_phosphatase-like"/>
</dbReference>
<comment type="caution">
    <text evidence="3">The sequence shown here is derived from an EMBL/GenBank/DDBJ whole genome shotgun (WGS) entry which is preliminary data.</text>
</comment>
<dbReference type="Pfam" id="PF13350">
    <property type="entry name" value="Y_phosphatase3"/>
    <property type="match status" value="1"/>
</dbReference>
<sequence>MTSQPELSPELSGAWNFRDVSDIVDAVGPGRLFRSSELSRLDDAGREQLLRIGVTDVADLRSPREVTRRGPGQVPAGVDIHLLPFPDLAADQAPGSDAPHEDAFRRMMEEKPDEDSAADVAARYMLDEYARFPTLPGSRRAVHRVVSLLAAGRPVLAHCFAGKDRTGFVVASVLRAAGADRDAVLADYLRSNIAVPILREHILEMIRQRAEVEITPEVLTFTEARLSDSVLGVRAEYLDAAHHAIDEHFGSFEEFLHACGVTDADRDGLRDALLS</sequence>
<evidence type="ECO:0000313" key="3">
    <source>
        <dbReference type="EMBL" id="MEB3051085.1"/>
    </source>
</evidence>
<dbReference type="RefSeq" id="WP_224863965.1">
    <property type="nucleotide sequence ID" value="NZ_JAYJJS010000019.1"/>
</dbReference>
<gene>
    <name evidence="3" type="ORF">KV112_15275</name>
</gene>
<dbReference type="Proteomes" id="UP001299046">
    <property type="component" value="Unassembled WGS sequence"/>
</dbReference>
<dbReference type="GO" id="GO:0004725">
    <property type="term" value="F:protein tyrosine phosphatase activity"/>
    <property type="evidence" value="ECO:0007669"/>
    <property type="project" value="UniProtKB-EC"/>
</dbReference>
<dbReference type="EC" id="3.1.3.48" evidence="3"/>
<reference evidence="3 4" key="1">
    <citation type="submission" date="2023-12" db="EMBL/GenBank/DDBJ databases">
        <title>Description of new species of Mycobacterium terrae complex isolated from sewage at the Sao Paulo Zoological Park Foundation in Brazil.</title>
        <authorList>
            <person name="Romagnoli C.L."/>
            <person name="Conceicao E.C."/>
            <person name="Machado E."/>
            <person name="Barreto L.B.P.F."/>
            <person name="Sharma A."/>
            <person name="Silva N.M."/>
            <person name="Marques L.E."/>
            <person name="Juliana M.A."/>
            <person name="Lourenco M.C.S."/>
            <person name="Digiampietri L.A."/>
            <person name="Suffys P.N."/>
            <person name="Viana-Niero C."/>
        </authorList>
    </citation>
    <scope>NUCLEOTIDE SEQUENCE [LARGE SCALE GENOMIC DNA]</scope>
    <source>
        <strain evidence="3 4">MYC123</strain>
    </source>
</reference>
<dbReference type="Gene3D" id="3.90.190.10">
    <property type="entry name" value="Protein tyrosine phosphatase superfamily"/>
    <property type="match status" value="1"/>
</dbReference>
<organism evidence="3 4">
    <name type="scientific">[Mycobacterium] zoologicum</name>
    <dbReference type="NCBI Taxonomy" id="2872311"/>
    <lineage>
        <taxon>Bacteria</taxon>
        <taxon>Bacillati</taxon>
        <taxon>Actinomycetota</taxon>
        <taxon>Actinomycetes</taxon>
        <taxon>Mycobacteriales</taxon>
        <taxon>Mycobacteriaceae</taxon>
        <taxon>Mycolicibacter</taxon>
    </lineage>
</organism>
<keyword evidence="3" id="KW-0378">Hydrolase</keyword>
<dbReference type="InterPro" id="IPR026893">
    <property type="entry name" value="Tyr/Ser_Pase_IphP-type"/>
</dbReference>
<accession>A0ABU5YMU6</accession>
<dbReference type="PANTHER" id="PTHR31126:SF1">
    <property type="entry name" value="TYROSINE SPECIFIC PROTEIN PHOSPHATASES DOMAIN-CONTAINING PROTEIN"/>
    <property type="match status" value="1"/>
</dbReference>
<name>A0ABU5YMU6_9MYCO</name>
<protein>
    <submittedName>
        <fullName evidence="3">Tyrosine-protein phosphatase</fullName>
        <ecNumber evidence="3">3.1.3.48</ecNumber>
    </submittedName>
</protein>
<evidence type="ECO:0000256" key="1">
    <source>
        <dbReference type="ARBA" id="ARBA00009580"/>
    </source>
</evidence>
<keyword evidence="4" id="KW-1185">Reference proteome</keyword>
<evidence type="ECO:0000259" key="2">
    <source>
        <dbReference type="PROSITE" id="PS50056"/>
    </source>
</evidence>